<evidence type="ECO:0000313" key="2">
    <source>
        <dbReference type="Proteomes" id="UP000789525"/>
    </source>
</evidence>
<proteinExistence type="predicted"/>
<keyword evidence="2" id="KW-1185">Reference proteome</keyword>
<gene>
    <name evidence="1" type="ORF">ACOLOM_LOCUS9135</name>
</gene>
<organism evidence="1 2">
    <name type="scientific">Acaulospora colombiana</name>
    <dbReference type="NCBI Taxonomy" id="27376"/>
    <lineage>
        <taxon>Eukaryota</taxon>
        <taxon>Fungi</taxon>
        <taxon>Fungi incertae sedis</taxon>
        <taxon>Mucoromycota</taxon>
        <taxon>Glomeromycotina</taxon>
        <taxon>Glomeromycetes</taxon>
        <taxon>Diversisporales</taxon>
        <taxon>Acaulosporaceae</taxon>
        <taxon>Acaulospora</taxon>
    </lineage>
</organism>
<name>A0ACA9NT65_9GLOM</name>
<evidence type="ECO:0000313" key="1">
    <source>
        <dbReference type="EMBL" id="CAG8675987.1"/>
    </source>
</evidence>
<sequence length="296" mass="31933">EQRKSILRAIKSGSIAFSEYANGQSPGMSLVLQKPFSRGSVLISSTDPFADPVVDFGVYTNPVDVEIVVDMFKSWRKLLTMPSWVTLGATETSPGNNVTTNDEILAYIRSTTLPTIAHACGTAAMLPRHLGGVVDPELKVYGVNNLRIVDASIMPIVPSSPLTSTVYAVSEKVADIIKAPSIFSWRVYKSREECVIVNRIGEGEPGNLAPAYTTSGASNIYKQIAPGDGRRVPKPRVIQAPAYGAHLVGRDVELQEKYDFVIVGGGTSGLVVANRLTEGSNMESSTKEKNPYTFHS</sequence>
<accession>A0ACA9NT65</accession>
<comment type="caution">
    <text evidence="1">The sequence shown here is derived from an EMBL/GenBank/DDBJ whole genome shotgun (WGS) entry which is preliminary data.</text>
</comment>
<dbReference type="EMBL" id="CAJVPT010025675">
    <property type="protein sequence ID" value="CAG8675987.1"/>
    <property type="molecule type" value="Genomic_DNA"/>
</dbReference>
<reference evidence="1" key="1">
    <citation type="submission" date="2021-06" db="EMBL/GenBank/DDBJ databases">
        <authorList>
            <person name="Kallberg Y."/>
            <person name="Tangrot J."/>
            <person name="Rosling A."/>
        </authorList>
    </citation>
    <scope>NUCLEOTIDE SEQUENCE</scope>
    <source>
        <strain evidence="1">CL356</strain>
    </source>
</reference>
<dbReference type="Proteomes" id="UP000789525">
    <property type="component" value="Unassembled WGS sequence"/>
</dbReference>
<feature type="non-terminal residue" evidence="1">
    <location>
        <position position="1"/>
    </location>
</feature>
<protein>
    <submittedName>
        <fullName evidence="1">6350_t:CDS:1</fullName>
    </submittedName>
</protein>